<evidence type="ECO:0000256" key="2">
    <source>
        <dbReference type="ARBA" id="ARBA00022448"/>
    </source>
</evidence>
<name>A0A1I5XTG0_9LACT</name>
<feature type="domain" description="ABC transporter" evidence="10">
    <location>
        <begin position="332"/>
        <end position="567"/>
    </location>
</feature>
<dbReference type="EMBL" id="FOXW01000005">
    <property type="protein sequence ID" value="SFQ35239.1"/>
    <property type="molecule type" value="Genomic_DNA"/>
</dbReference>
<dbReference type="InterPro" id="IPR017871">
    <property type="entry name" value="ABC_transporter-like_CS"/>
</dbReference>
<evidence type="ECO:0000256" key="7">
    <source>
        <dbReference type="ARBA" id="ARBA00022989"/>
    </source>
</evidence>
<dbReference type="InterPro" id="IPR036640">
    <property type="entry name" value="ABC1_TM_sf"/>
</dbReference>
<feature type="transmembrane region" description="Helical" evidence="9">
    <location>
        <begin position="52"/>
        <end position="72"/>
    </location>
</feature>
<feature type="transmembrane region" description="Helical" evidence="9">
    <location>
        <begin position="130"/>
        <end position="149"/>
    </location>
</feature>
<keyword evidence="3" id="KW-1003">Cell membrane</keyword>
<dbReference type="InterPro" id="IPR039421">
    <property type="entry name" value="Type_1_exporter"/>
</dbReference>
<reference evidence="12 13" key="1">
    <citation type="submission" date="2016-10" db="EMBL/GenBank/DDBJ databases">
        <authorList>
            <person name="de Groot N.N."/>
        </authorList>
    </citation>
    <scope>NUCLEOTIDE SEQUENCE [LARGE SCALE GENOMIC DNA]</scope>
    <source>
        <strain evidence="12 13">DSM 20581</strain>
    </source>
</reference>
<dbReference type="GO" id="GO:0015421">
    <property type="term" value="F:ABC-type oligopeptide transporter activity"/>
    <property type="evidence" value="ECO:0007669"/>
    <property type="project" value="TreeGrafter"/>
</dbReference>
<gene>
    <name evidence="12" type="ORF">SAMN04488506_1615</name>
</gene>
<evidence type="ECO:0000256" key="8">
    <source>
        <dbReference type="ARBA" id="ARBA00023136"/>
    </source>
</evidence>
<dbReference type="Pfam" id="PF00664">
    <property type="entry name" value="ABC_membrane"/>
    <property type="match status" value="1"/>
</dbReference>
<sequence>MKFIWQYLRKHPKLLIINTIGAFGFILINLGLPTLLAQMIDNAIIPGDSGLIWRYAFFMLLLTIFGFAGRVVNSYASSKVVSTMTMDIRNDTYTSMMKFSHAEYNEIGVSSLGTRITTDAFVILQFTEMILRLGVITPLMLVMSGVLIIRTSPNLAVAVLPAIPVIILLIFVIARATQPLSKKQQSLLDNINRILRESLTGLRVIRAFNREDFQENRFGDTNNDYRKVSSRLFKLVALTQPGFSLIINIVIISIVWLGARQIAEGTIQVGVLVAFIEYAFHALFSLLLFANIFIMYPRASVSANRLKEVLEKQSSIDPNEQGVRATETEGYITFENVSFQYPDADKPVLKNISFASKPGETIAFIGSTGSGKSSIVQLIPRFYDVTEGRILVDGVDIREYNLKALRRKIGYTPQKALLFTGTITENLKYGNWDATRSEIEEASSVSQSKEFIERLKNHYETVLSEGGSNLSGGQKQRLSIARSIIRKPSIYIFDDSFSALDFQTDAILRNQLSLVTQHATTIIVGQRVSSIMNADQIILLDEGEIAAKGTHKELLQTSPLYREIASSQLSEEELNQ</sequence>
<dbReference type="SUPFAM" id="SSF52540">
    <property type="entry name" value="P-loop containing nucleoside triphosphate hydrolases"/>
    <property type="match status" value="1"/>
</dbReference>
<dbReference type="Proteomes" id="UP000199136">
    <property type="component" value="Unassembled WGS sequence"/>
</dbReference>
<dbReference type="InterPro" id="IPR003439">
    <property type="entry name" value="ABC_transporter-like_ATP-bd"/>
</dbReference>
<dbReference type="InterPro" id="IPR011527">
    <property type="entry name" value="ABC1_TM_dom"/>
</dbReference>
<protein>
    <submittedName>
        <fullName evidence="12">ATP-binding cassette, subfamily B, multidrug efflux pump</fullName>
    </submittedName>
</protein>
<dbReference type="PANTHER" id="PTHR43394">
    <property type="entry name" value="ATP-DEPENDENT PERMEASE MDL1, MITOCHONDRIAL"/>
    <property type="match status" value="1"/>
</dbReference>
<evidence type="ECO:0000256" key="1">
    <source>
        <dbReference type="ARBA" id="ARBA00004651"/>
    </source>
</evidence>
<evidence type="ECO:0000259" key="10">
    <source>
        <dbReference type="PROSITE" id="PS50893"/>
    </source>
</evidence>
<keyword evidence="7 9" id="KW-1133">Transmembrane helix</keyword>
<dbReference type="PROSITE" id="PS50893">
    <property type="entry name" value="ABC_TRANSPORTER_2"/>
    <property type="match status" value="1"/>
</dbReference>
<dbReference type="SMART" id="SM00382">
    <property type="entry name" value="AAA"/>
    <property type="match status" value="1"/>
</dbReference>
<keyword evidence="4 9" id="KW-0812">Transmembrane</keyword>
<dbReference type="AlphaFoldDB" id="A0A1I5XTG0"/>
<dbReference type="InterPro" id="IPR027417">
    <property type="entry name" value="P-loop_NTPase"/>
</dbReference>
<feature type="transmembrane region" description="Helical" evidence="9">
    <location>
        <begin position="155"/>
        <end position="174"/>
    </location>
</feature>
<feature type="transmembrane region" description="Helical" evidence="9">
    <location>
        <begin position="271"/>
        <end position="296"/>
    </location>
</feature>
<dbReference type="PROSITE" id="PS00211">
    <property type="entry name" value="ABC_TRANSPORTER_1"/>
    <property type="match status" value="1"/>
</dbReference>
<dbReference type="OrthoDB" id="9770415at2"/>
<dbReference type="Pfam" id="PF00005">
    <property type="entry name" value="ABC_tran"/>
    <property type="match status" value="1"/>
</dbReference>
<evidence type="ECO:0000256" key="9">
    <source>
        <dbReference type="SAM" id="Phobius"/>
    </source>
</evidence>
<dbReference type="STRING" id="82801.SAMN04488506_1615"/>
<evidence type="ECO:0000313" key="13">
    <source>
        <dbReference type="Proteomes" id="UP000199136"/>
    </source>
</evidence>
<keyword evidence="13" id="KW-1185">Reference proteome</keyword>
<evidence type="ECO:0000256" key="4">
    <source>
        <dbReference type="ARBA" id="ARBA00022692"/>
    </source>
</evidence>
<keyword evidence="6 12" id="KW-0067">ATP-binding</keyword>
<evidence type="ECO:0000313" key="12">
    <source>
        <dbReference type="EMBL" id="SFQ35239.1"/>
    </source>
</evidence>
<dbReference type="GO" id="GO:0005886">
    <property type="term" value="C:plasma membrane"/>
    <property type="evidence" value="ECO:0007669"/>
    <property type="project" value="UniProtKB-SubCell"/>
</dbReference>
<keyword evidence="5" id="KW-0547">Nucleotide-binding</keyword>
<dbReference type="PROSITE" id="PS50929">
    <property type="entry name" value="ABC_TM1F"/>
    <property type="match status" value="1"/>
</dbReference>
<evidence type="ECO:0000256" key="3">
    <source>
        <dbReference type="ARBA" id="ARBA00022475"/>
    </source>
</evidence>
<proteinExistence type="predicted"/>
<dbReference type="GO" id="GO:0016887">
    <property type="term" value="F:ATP hydrolysis activity"/>
    <property type="evidence" value="ECO:0007669"/>
    <property type="project" value="InterPro"/>
</dbReference>
<evidence type="ECO:0000256" key="5">
    <source>
        <dbReference type="ARBA" id="ARBA00022741"/>
    </source>
</evidence>
<comment type="subcellular location">
    <subcellularLocation>
        <location evidence="1">Cell membrane</location>
        <topology evidence="1">Multi-pass membrane protein</topology>
    </subcellularLocation>
</comment>
<feature type="domain" description="ABC transmembrane type-1" evidence="11">
    <location>
        <begin position="16"/>
        <end position="298"/>
    </location>
</feature>
<dbReference type="FunFam" id="3.40.50.300:FF:000221">
    <property type="entry name" value="Multidrug ABC transporter ATP-binding protein"/>
    <property type="match status" value="1"/>
</dbReference>
<feature type="transmembrane region" description="Helical" evidence="9">
    <location>
        <begin position="12"/>
        <end position="32"/>
    </location>
</feature>
<accession>A0A1I5XTG0</accession>
<dbReference type="CDD" id="cd18548">
    <property type="entry name" value="ABC_6TM_Tm287_like"/>
    <property type="match status" value="1"/>
</dbReference>
<organism evidence="12 13">
    <name type="scientific">Desemzia incerta</name>
    <dbReference type="NCBI Taxonomy" id="82801"/>
    <lineage>
        <taxon>Bacteria</taxon>
        <taxon>Bacillati</taxon>
        <taxon>Bacillota</taxon>
        <taxon>Bacilli</taxon>
        <taxon>Lactobacillales</taxon>
        <taxon>Carnobacteriaceae</taxon>
        <taxon>Desemzia</taxon>
    </lineage>
</organism>
<evidence type="ECO:0000256" key="6">
    <source>
        <dbReference type="ARBA" id="ARBA00022840"/>
    </source>
</evidence>
<dbReference type="InterPro" id="IPR003593">
    <property type="entry name" value="AAA+_ATPase"/>
</dbReference>
<dbReference type="PANTHER" id="PTHR43394:SF1">
    <property type="entry name" value="ATP-BINDING CASSETTE SUB-FAMILY B MEMBER 10, MITOCHONDRIAL"/>
    <property type="match status" value="1"/>
</dbReference>
<evidence type="ECO:0000259" key="11">
    <source>
        <dbReference type="PROSITE" id="PS50929"/>
    </source>
</evidence>
<dbReference type="Gene3D" id="3.40.50.300">
    <property type="entry name" value="P-loop containing nucleotide triphosphate hydrolases"/>
    <property type="match status" value="1"/>
</dbReference>
<keyword evidence="2" id="KW-0813">Transport</keyword>
<dbReference type="Gene3D" id="1.20.1560.10">
    <property type="entry name" value="ABC transporter type 1, transmembrane domain"/>
    <property type="match status" value="1"/>
</dbReference>
<keyword evidence="8 9" id="KW-0472">Membrane</keyword>
<dbReference type="RefSeq" id="WP_092480641.1">
    <property type="nucleotide sequence ID" value="NZ_CP126128.1"/>
</dbReference>
<dbReference type="SUPFAM" id="SSF90123">
    <property type="entry name" value="ABC transporter transmembrane region"/>
    <property type="match status" value="1"/>
</dbReference>
<feature type="transmembrane region" description="Helical" evidence="9">
    <location>
        <begin position="235"/>
        <end position="259"/>
    </location>
</feature>
<dbReference type="GO" id="GO:0005524">
    <property type="term" value="F:ATP binding"/>
    <property type="evidence" value="ECO:0007669"/>
    <property type="project" value="UniProtKB-KW"/>
</dbReference>